<feature type="transmembrane region" description="Helical" evidence="1">
    <location>
        <begin position="44"/>
        <end position="63"/>
    </location>
</feature>
<dbReference type="EMBL" id="VHLH01000001">
    <property type="protein sequence ID" value="TPW32767.1"/>
    <property type="molecule type" value="Genomic_DNA"/>
</dbReference>
<proteinExistence type="predicted"/>
<gene>
    <name evidence="2" type="ORF">FJU11_00645</name>
</gene>
<comment type="caution">
    <text evidence="2">The sequence shown here is derived from an EMBL/GenBank/DDBJ whole genome shotgun (WGS) entry which is preliminary data.</text>
</comment>
<sequence length="68" mass="6786">MSATKPWYLSRTLWGAAIAVAACLAGLAGIDVSAADQSTIVNQILQIAGAGGGLVAVVGRVAAKTELF</sequence>
<evidence type="ECO:0000313" key="2">
    <source>
        <dbReference type="EMBL" id="TPW32767.1"/>
    </source>
</evidence>
<dbReference type="Proteomes" id="UP000320314">
    <property type="component" value="Unassembled WGS sequence"/>
</dbReference>
<evidence type="ECO:0000313" key="3">
    <source>
        <dbReference type="Proteomes" id="UP000320314"/>
    </source>
</evidence>
<dbReference type="RefSeq" id="WP_141165070.1">
    <property type="nucleotide sequence ID" value="NZ_VHLH01000001.1"/>
</dbReference>
<reference evidence="2 3" key="1">
    <citation type="submission" date="2019-06" db="EMBL/GenBank/DDBJ databases">
        <authorList>
            <person name="Li M."/>
        </authorList>
    </citation>
    <scope>NUCLEOTIDE SEQUENCE [LARGE SCALE GENOMIC DNA]</scope>
    <source>
        <strain evidence="2 3">BGMRC6574</strain>
    </source>
</reference>
<keyword evidence="1" id="KW-0812">Transmembrane</keyword>
<organism evidence="2 3">
    <name type="scientific">Pararhizobium mangrovi</name>
    <dbReference type="NCBI Taxonomy" id="2590452"/>
    <lineage>
        <taxon>Bacteria</taxon>
        <taxon>Pseudomonadati</taxon>
        <taxon>Pseudomonadota</taxon>
        <taxon>Alphaproteobacteria</taxon>
        <taxon>Hyphomicrobiales</taxon>
        <taxon>Rhizobiaceae</taxon>
        <taxon>Rhizobium/Agrobacterium group</taxon>
        <taxon>Pararhizobium</taxon>
    </lineage>
</organism>
<protein>
    <submittedName>
        <fullName evidence="2">Uncharacterized protein</fullName>
    </submittedName>
</protein>
<dbReference type="PROSITE" id="PS51257">
    <property type="entry name" value="PROKAR_LIPOPROTEIN"/>
    <property type="match status" value="1"/>
</dbReference>
<keyword evidence="3" id="KW-1185">Reference proteome</keyword>
<keyword evidence="1" id="KW-1133">Transmembrane helix</keyword>
<accession>A0A506UHH1</accession>
<name>A0A506UHH1_9HYPH</name>
<dbReference type="AlphaFoldDB" id="A0A506UHH1"/>
<keyword evidence="1" id="KW-0472">Membrane</keyword>
<evidence type="ECO:0000256" key="1">
    <source>
        <dbReference type="SAM" id="Phobius"/>
    </source>
</evidence>